<evidence type="ECO:0008006" key="3">
    <source>
        <dbReference type="Google" id="ProtNLM"/>
    </source>
</evidence>
<dbReference type="RefSeq" id="WP_179486966.1">
    <property type="nucleotide sequence ID" value="NZ_JACCCW010000001.1"/>
</dbReference>
<dbReference type="Proteomes" id="UP000589520">
    <property type="component" value="Unassembled WGS sequence"/>
</dbReference>
<keyword evidence="2" id="KW-1185">Reference proteome</keyword>
<dbReference type="EMBL" id="JACCCW010000001">
    <property type="protein sequence ID" value="NYF77949.1"/>
    <property type="molecule type" value="Genomic_DNA"/>
</dbReference>
<reference evidence="1 2" key="1">
    <citation type="submission" date="2020-07" db="EMBL/GenBank/DDBJ databases">
        <title>Genomic Encyclopedia of Type Strains, Phase IV (KMG-V): Genome sequencing to study the core and pangenomes of soil and plant-associated prokaryotes.</title>
        <authorList>
            <person name="Whitman W."/>
        </authorList>
    </citation>
    <scope>NUCLEOTIDE SEQUENCE [LARGE SCALE GENOMIC DNA]</scope>
    <source>
        <strain evidence="1 2">X4EP2</strain>
    </source>
</reference>
<evidence type="ECO:0000313" key="1">
    <source>
        <dbReference type="EMBL" id="NYF77949.1"/>
    </source>
</evidence>
<name>A0A7Y9TF47_9BACT</name>
<dbReference type="AlphaFoldDB" id="A0A7Y9TF47"/>
<evidence type="ECO:0000313" key="2">
    <source>
        <dbReference type="Proteomes" id="UP000589520"/>
    </source>
</evidence>
<protein>
    <recommendedName>
        <fullName evidence="3">Adenylate cyclase</fullName>
    </recommendedName>
</protein>
<comment type="caution">
    <text evidence="1">The sequence shown here is derived from an EMBL/GenBank/DDBJ whole genome shotgun (WGS) entry which is preliminary data.</text>
</comment>
<gene>
    <name evidence="1" type="ORF">HDF17_000236</name>
</gene>
<proteinExistence type="predicted"/>
<accession>A0A7Y9TF47</accession>
<sequence>MTLSIPHEVLALDSKTCWSLLERVASSSQLKRAVRLRELLLFVGRRSLKDGCIQVREQEIGIEVFGRLQAYDTAVDNIVRTNVSDLRKRIEAYFDGEGLQEPVIMEIPRGSYIPVFRYRPVDPRETAEPEEMAVAIGAEPLAALPEARQDSAVGRGAQNLKRIATTAAFCILAACCVALWIENRADQKSLHPWRYSPAVADLWSGFFDTHHDADIVLSDSSFLLIQSMNEQSFSFNDYLSRGYLSHLQAERLSSDKSLALSLFTSKSLGNSSEFRLAQRIQALEPGSKTLRLYNAREYIPALLRQDSVILIGSKISNPWVELFDNRLNFALAADFSHPQTVTNRTPTVGEQSAYTVTDTSGYAVGYCAIAYLPNTGQNGKVLLIEGTSSEATEAGGEFLLSEDQLSNFQRTLHAAKFPYFEVLLKTSQVRNTPITATIVAYRIYPNLH</sequence>
<organism evidence="1 2">
    <name type="scientific">Granulicella arctica</name>
    <dbReference type="NCBI Taxonomy" id="940613"/>
    <lineage>
        <taxon>Bacteria</taxon>
        <taxon>Pseudomonadati</taxon>
        <taxon>Acidobacteriota</taxon>
        <taxon>Terriglobia</taxon>
        <taxon>Terriglobales</taxon>
        <taxon>Acidobacteriaceae</taxon>
        <taxon>Granulicella</taxon>
    </lineage>
</organism>